<feature type="compositionally biased region" description="Polar residues" evidence="1">
    <location>
        <begin position="1"/>
        <end position="11"/>
    </location>
</feature>
<feature type="compositionally biased region" description="Polar residues" evidence="1">
    <location>
        <begin position="19"/>
        <end position="30"/>
    </location>
</feature>
<dbReference type="EMBL" id="LR796333">
    <property type="protein sequence ID" value="CAB4137422.1"/>
    <property type="molecule type" value="Genomic_DNA"/>
</dbReference>
<sequence length="30" mass="3259">MLFNKFLNSGADTPETEATKTQLSINTGTK</sequence>
<proteinExistence type="predicted"/>
<organism evidence="2">
    <name type="scientific">uncultured Caudovirales phage</name>
    <dbReference type="NCBI Taxonomy" id="2100421"/>
    <lineage>
        <taxon>Viruses</taxon>
        <taxon>Duplodnaviria</taxon>
        <taxon>Heunggongvirae</taxon>
        <taxon>Uroviricota</taxon>
        <taxon>Caudoviricetes</taxon>
        <taxon>Peduoviridae</taxon>
        <taxon>Maltschvirus</taxon>
        <taxon>Maltschvirus maltsch</taxon>
    </lineage>
</organism>
<gene>
    <name evidence="2" type="ORF">UFOVP321_29</name>
</gene>
<evidence type="ECO:0000256" key="1">
    <source>
        <dbReference type="SAM" id="MobiDB-lite"/>
    </source>
</evidence>
<feature type="region of interest" description="Disordered" evidence="1">
    <location>
        <begin position="1"/>
        <end position="30"/>
    </location>
</feature>
<protein>
    <submittedName>
        <fullName evidence="2">Uncharacterized protein</fullName>
    </submittedName>
</protein>
<evidence type="ECO:0000313" key="2">
    <source>
        <dbReference type="EMBL" id="CAB4137422.1"/>
    </source>
</evidence>
<reference evidence="2" key="1">
    <citation type="submission" date="2020-04" db="EMBL/GenBank/DDBJ databases">
        <authorList>
            <person name="Chiriac C."/>
            <person name="Salcher M."/>
            <person name="Ghai R."/>
            <person name="Kavagutti S V."/>
        </authorList>
    </citation>
    <scope>NUCLEOTIDE SEQUENCE</scope>
</reference>
<accession>A0A6J5LUD7</accession>
<name>A0A6J5LUD7_9CAUD</name>